<accession>A0A0C2WJE8</accession>
<evidence type="ECO:0000313" key="3">
    <source>
        <dbReference type="Proteomes" id="UP000054549"/>
    </source>
</evidence>
<gene>
    <name evidence="2" type="ORF">M378DRAFT_17231</name>
</gene>
<evidence type="ECO:0000256" key="1">
    <source>
        <dbReference type="SAM" id="MobiDB-lite"/>
    </source>
</evidence>
<evidence type="ECO:0000313" key="2">
    <source>
        <dbReference type="EMBL" id="KIL56273.1"/>
    </source>
</evidence>
<organism evidence="2 3">
    <name type="scientific">Amanita muscaria (strain Koide BX008)</name>
    <dbReference type="NCBI Taxonomy" id="946122"/>
    <lineage>
        <taxon>Eukaryota</taxon>
        <taxon>Fungi</taxon>
        <taxon>Dikarya</taxon>
        <taxon>Basidiomycota</taxon>
        <taxon>Agaricomycotina</taxon>
        <taxon>Agaricomycetes</taxon>
        <taxon>Agaricomycetidae</taxon>
        <taxon>Agaricales</taxon>
        <taxon>Pluteineae</taxon>
        <taxon>Amanitaceae</taxon>
        <taxon>Amanita</taxon>
    </lineage>
</organism>
<dbReference type="HOGENOM" id="CLU_2276767_0_0_1"/>
<reference evidence="2 3" key="1">
    <citation type="submission" date="2014-04" db="EMBL/GenBank/DDBJ databases">
        <title>Evolutionary Origins and Diversification of the Mycorrhizal Mutualists.</title>
        <authorList>
            <consortium name="DOE Joint Genome Institute"/>
            <consortium name="Mycorrhizal Genomics Consortium"/>
            <person name="Kohler A."/>
            <person name="Kuo A."/>
            <person name="Nagy L.G."/>
            <person name="Floudas D."/>
            <person name="Copeland A."/>
            <person name="Barry K.W."/>
            <person name="Cichocki N."/>
            <person name="Veneault-Fourrey C."/>
            <person name="LaButti K."/>
            <person name="Lindquist E.A."/>
            <person name="Lipzen A."/>
            <person name="Lundell T."/>
            <person name="Morin E."/>
            <person name="Murat C."/>
            <person name="Riley R."/>
            <person name="Ohm R."/>
            <person name="Sun H."/>
            <person name="Tunlid A."/>
            <person name="Henrissat B."/>
            <person name="Grigoriev I.V."/>
            <person name="Hibbett D.S."/>
            <person name="Martin F."/>
        </authorList>
    </citation>
    <scope>NUCLEOTIDE SEQUENCE [LARGE SCALE GENOMIC DNA]</scope>
    <source>
        <strain evidence="2 3">Koide BX008</strain>
    </source>
</reference>
<feature type="compositionally biased region" description="Acidic residues" evidence="1">
    <location>
        <begin position="44"/>
        <end position="54"/>
    </location>
</feature>
<feature type="region of interest" description="Disordered" evidence="1">
    <location>
        <begin position="44"/>
        <end position="69"/>
    </location>
</feature>
<keyword evidence="3" id="KW-1185">Reference proteome</keyword>
<dbReference type="InParanoid" id="A0A0C2WJE8"/>
<dbReference type="Proteomes" id="UP000054549">
    <property type="component" value="Unassembled WGS sequence"/>
</dbReference>
<dbReference type="EMBL" id="KN818434">
    <property type="protein sequence ID" value="KIL56273.1"/>
    <property type="molecule type" value="Genomic_DNA"/>
</dbReference>
<proteinExistence type="predicted"/>
<sequence>MAKPTCTEPFESTAFGSAFVGELISIEAYLCYLSLKEGPLEDPVTDYDSADSDDGVVKTEGGPCSSTGEHLDLHNGAVVHVGLSELQAGPSKKHGNNAAYYA</sequence>
<dbReference type="AlphaFoldDB" id="A0A0C2WJE8"/>
<name>A0A0C2WJE8_AMAMK</name>
<protein>
    <submittedName>
        <fullName evidence="2">Uncharacterized protein</fullName>
    </submittedName>
</protein>